<dbReference type="SUPFAM" id="SSF51419">
    <property type="entry name" value="PLP-binding barrel"/>
    <property type="match status" value="1"/>
</dbReference>
<dbReference type="InterPro" id="IPR011078">
    <property type="entry name" value="PyrdxlP_homeostasis"/>
</dbReference>
<dbReference type="Gene3D" id="3.20.20.10">
    <property type="entry name" value="Alanine racemase"/>
    <property type="match status" value="1"/>
</dbReference>
<proteinExistence type="inferred from homology"/>
<dbReference type="PANTHER" id="PTHR10146:SF14">
    <property type="entry name" value="PYRIDOXAL PHOSPHATE HOMEOSTASIS PROTEIN"/>
    <property type="match status" value="1"/>
</dbReference>
<dbReference type="PANTHER" id="PTHR10146">
    <property type="entry name" value="PROLINE SYNTHETASE CO-TRANSCRIBED BACTERIAL HOMOLOG PROTEIN"/>
    <property type="match status" value="1"/>
</dbReference>
<comment type="cofactor">
    <cofactor evidence="3">
        <name>pyridoxal 5'-phosphate</name>
        <dbReference type="ChEBI" id="CHEBI:597326"/>
    </cofactor>
</comment>
<dbReference type="NCBIfam" id="TIGR00044">
    <property type="entry name" value="YggS family pyridoxal phosphate-dependent enzyme"/>
    <property type="match status" value="1"/>
</dbReference>
<evidence type="ECO:0000259" key="5">
    <source>
        <dbReference type="Pfam" id="PF01168"/>
    </source>
</evidence>
<protein>
    <recommendedName>
        <fullName evidence="2">Pyridoxal phosphate homeostasis protein</fullName>
        <shortName evidence="2">PLP homeostasis protein</shortName>
    </recommendedName>
</protein>
<keyword evidence="1 2" id="KW-0663">Pyridoxal phosphate</keyword>
<feature type="modified residue" description="N6-(pyridoxal phosphate)lysine" evidence="2 3">
    <location>
        <position position="37"/>
    </location>
</feature>
<dbReference type="EMBL" id="CP017834">
    <property type="protein sequence ID" value="APJ03865.1"/>
    <property type="molecule type" value="Genomic_DNA"/>
</dbReference>
<evidence type="ECO:0000256" key="2">
    <source>
        <dbReference type="HAMAP-Rule" id="MF_02087"/>
    </source>
</evidence>
<keyword evidence="7" id="KW-1185">Reference proteome</keyword>
<dbReference type="AlphaFoldDB" id="A0A1L4D0Y2"/>
<dbReference type="OrthoDB" id="5291450at2"/>
<dbReference type="CDD" id="cd00635">
    <property type="entry name" value="PLPDE_III_YBL036c_like"/>
    <property type="match status" value="1"/>
</dbReference>
<evidence type="ECO:0000313" key="6">
    <source>
        <dbReference type="EMBL" id="APJ03865.1"/>
    </source>
</evidence>
<evidence type="ECO:0000313" key="7">
    <source>
        <dbReference type="Proteomes" id="UP000184731"/>
    </source>
</evidence>
<evidence type="ECO:0000256" key="4">
    <source>
        <dbReference type="RuleBase" id="RU004514"/>
    </source>
</evidence>
<name>A0A1L4D0Y2_9BACT</name>
<reference evidence="6 7" key="1">
    <citation type="submission" date="2016-10" db="EMBL/GenBank/DDBJ databases">
        <title>Silvanigrella aquatica sp. nov., isolated from a freshwater lake located in the Black Forest, Germany, description of Silvanigrellaceae fam. nov., Silvanigrellales ord. nov., reclassification of the order Bdellovibrionales in the class Oligoflexia, reclassification of the families Bacteriovoracaceae and Halobacteriovoraceae in the new order Bacteriovoracales ord. nov., and reclassification of the family Pseudobacteriovoracaceae in the order Oligoflexiales.</title>
        <authorList>
            <person name="Hahn M.W."/>
            <person name="Schmidt J."/>
            <person name="Koll U."/>
            <person name="Rohde M."/>
            <person name="Verbag S."/>
            <person name="Pitt A."/>
            <person name="Nakai R."/>
            <person name="Naganuma T."/>
            <person name="Lang E."/>
        </authorList>
    </citation>
    <scope>NUCLEOTIDE SEQUENCE [LARGE SCALE GENOMIC DNA]</scope>
    <source>
        <strain evidence="6 7">MWH-Nonnen-W8red</strain>
    </source>
</reference>
<organism evidence="6 7">
    <name type="scientific">Silvanigrella aquatica</name>
    <dbReference type="NCBI Taxonomy" id="1915309"/>
    <lineage>
        <taxon>Bacteria</taxon>
        <taxon>Pseudomonadati</taxon>
        <taxon>Bdellovibrionota</taxon>
        <taxon>Oligoflexia</taxon>
        <taxon>Silvanigrellales</taxon>
        <taxon>Silvanigrellaceae</taxon>
        <taxon>Silvanigrella</taxon>
    </lineage>
</organism>
<dbReference type="FunFam" id="3.20.20.10:FF:000018">
    <property type="entry name" value="Pyridoxal phosphate homeostasis protein"/>
    <property type="match status" value="1"/>
</dbReference>
<dbReference type="HAMAP" id="MF_02087">
    <property type="entry name" value="PLP_homeostasis"/>
    <property type="match status" value="1"/>
</dbReference>
<feature type="domain" description="Alanine racemase N-terminal" evidence="5">
    <location>
        <begin position="29"/>
        <end position="233"/>
    </location>
</feature>
<dbReference type="Pfam" id="PF01168">
    <property type="entry name" value="Ala_racemase_N"/>
    <property type="match status" value="1"/>
</dbReference>
<dbReference type="InterPro" id="IPR001608">
    <property type="entry name" value="Ala_racemase_N"/>
</dbReference>
<dbReference type="RefSeq" id="WP_148697608.1">
    <property type="nucleotide sequence ID" value="NZ_CP017834.1"/>
</dbReference>
<dbReference type="InterPro" id="IPR029066">
    <property type="entry name" value="PLP-binding_barrel"/>
</dbReference>
<comment type="function">
    <text evidence="2">Pyridoxal 5'-phosphate (PLP)-binding protein, which is involved in PLP homeostasis.</text>
</comment>
<sequence>MSNEIEKNINNIKNKISFATQKYNRNPNEIELIVVSKFQSAEKVQSAYQAGVRHFGENYIQEWKEKISTLSHYFPEIKWHIIGNVQSNKTKYINSHIHCLQSMDKISLAKEIEKKAPLDSKLNVLVQLQIDKNDINKSGVTFEEAKQLCEFIAKSNKMQLQGFMGIGPLEIKDNQRRELYSHFVQESHKLWKEFSLNLNKTPVISLGMSSDFEIALECGSTMLRIGTAIFGERKKDVR</sequence>
<dbReference type="PIRSF" id="PIRSF004848">
    <property type="entry name" value="YBL036c_PLPDEIII"/>
    <property type="match status" value="1"/>
</dbReference>
<comment type="similarity">
    <text evidence="2 4">Belongs to the pyridoxal phosphate-binding protein YggS/PROSC family.</text>
</comment>
<gene>
    <name evidence="6" type="ORF">AXG55_08075</name>
</gene>
<dbReference type="STRING" id="1915309.AXG55_08075"/>
<accession>A0A1L4D0Y2</accession>
<dbReference type="KEGG" id="saqi:AXG55_08075"/>
<dbReference type="Proteomes" id="UP000184731">
    <property type="component" value="Chromosome"/>
</dbReference>
<evidence type="ECO:0000256" key="1">
    <source>
        <dbReference type="ARBA" id="ARBA00022898"/>
    </source>
</evidence>
<dbReference type="GO" id="GO:0030170">
    <property type="term" value="F:pyridoxal phosphate binding"/>
    <property type="evidence" value="ECO:0007669"/>
    <property type="project" value="UniProtKB-UniRule"/>
</dbReference>
<evidence type="ECO:0000256" key="3">
    <source>
        <dbReference type="PIRSR" id="PIRSR004848-1"/>
    </source>
</evidence>